<organism evidence="1 2">
    <name type="scientific">Pararhodospirillum oryzae</name>
    <dbReference type="NCBI Taxonomy" id="478448"/>
    <lineage>
        <taxon>Bacteria</taxon>
        <taxon>Pseudomonadati</taxon>
        <taxon>Pseudomonadota</taxon>
        <taxon>Alphaproteobacteria</taxon>
        <taxon>Rhodospirillales</taxon>
        <taxon>Rhodospirillaceae</taxon>
        <taxon>Pararhodospirillum</taxon>
    </lineage>
</organism>
<evidence type="ECO:0000313" key="1">
    <source>
        <dbReference type="EMBL" id="GEO81141.1"/>
    </source>
</evidence>
<gene>
    <name evidence="1" type="ORF">ROR02_12720</name>
</gene>
<accession>A0A512H6T7</accession>
<evidence type="ECO:0000313" key="2">
    <source>
        <dbReference type="Proteomes" id="UP000321567"/>
    </source>
</evidence>
<comment type="caution">
    <text evidence="1">The sequence shown here is derived from an EMBL/GenBank/DDBJ whole genome shotgun (WGS) entry which is preliminary data.</text>
</comment>
<name>A0A512H6T7_9PROT</name>
<keyword evidence="2" id="KW-1185">Reference proteome</keyword>
<reference evidence="1 2" key="1">
    <citation type="submission" date="2019-07" db="EMBL/GenBank/DDBJ databases">
        <title>Whole genome shotgun sequence of Rhodospirillum oryzae NBRC 107573.</title>
        <authorList>
            <person name="Hosoyama A."/>
            <person name="Uohara A."/>
            <person name="Ohji S."/>
            <person name="Ichikawa N."/>
        </authorList>
    </citation>
    <scope>NUCLEOTIDE SEQUENCE [LARGE SCALE GENOMIC DNA]</scope>
    <source>
        <strain evidence="1 2">NBRC 107573</strain>
    </source>
</reference>
<proteinExistence type="predicted"/>
<dbReference type="OrthoDB" id="9958955at2"/>
<dbReference type="EMBL" id="BJZO01000027">
    <property type="protein sequence ID" value="GEO81141.1"/>
    <property type="molecule type" value="Genomic_DNA"/>
</dbReference>
<dbReference type="RefSeq" id="WP_147163181.1">
    <property type="nucleotide sequence ID" value="NZ_BJZO01000027.1"/>
</dbReference>
<sequence>MTLDQSNSAAVIRKALVRLGRTRPQGQGCDAAAVRQHHRVLCVLRALRPDLSLRQVEALLVEGADGMVPHA</sequence>
<protein>
    <submittedName>
        <fullName evidence="1">Uncharacterized protein</fullName>
    </submittedName>
</protein>
<dbReference type="Proteomes" id="UP000321567">
    <property type="component" value="Unassembled WGS sequence"/>
</dbReference>
<dbReference type="AlphaFoldDB" id="A0A512H6T7"/>